<evidence type="ECO:0000256" key="1">
    <source>
        <dbReference type="ARBA" id="ARBA00009437"/>
    </source>
</evidence>
<dbReference type="CDD" id="cd05466">
    <property type="entry name" value="PBP2_LTTR_substrate"/>
    <property type="match status" value="1"/>
</dbReference>
<keyword evidence="3" id="KW-0238">DNA-binding</keyword>
<protein>
    <submittedName>
        <fullName evidence="6">LysR family transcriptional regulator</fullName>
    </submittedName>
</protein>
<evidence type="ECO:0000313" key="6">
    <source>
        <dbReference type="EMBL" id="MFC3682934.1"/>
    </source>
</evidence>
<comment type="caution">
    <text evidence="6">The sequence shown here is derived from an EMBL/GenBank/DDBJ whole genome shotgun (WGS) entry which is preliminary data.</text>
</comment>
<keyword evidence="7" id="KW-1185">Reference proteome</keyword>
<dbReference type="SUPFAM" id="SSF46785">
    <property type="entry name" value="Winged helix' DNA-binding domain"/>
    <property type="match status" value="1"/>
</dbReference>
<evidence type="ECO:0000313" key="7">
    <source>
        <dbReference type="Proteomes" id="UP001595729"/>
    </source>
</evidence>
<evidence type="ECO:0000256" key="2">
    <source>
        <dbReference type="ARBA" id="ARBA00023015"/>
    </source>
</evidence>
<feature type="domain" description="HTH lysR-type" evidence="5">
    <location>
        <begin position="12"/>
        <end position="69"/>
    </location>
</feature>
<proteinExistence type="inferred from homology"/>
<evidence type="ECO:0000259" key="5">
    <source>
        <dbReference type="PROSITE" id="PS50931"/>
    </source>
</evidence>
<dbReference type="PRINTS" id="PR00039">
    <property type="entry name" value="HTHLYSR"/>
</dbReference>
<comment type="similarity">
    <text evidence="1">Belongs to the LysR transcriptional regulatory family.</text>
</comment>
<evidence type="ECO:0000256" key="3">
    <source>
        <dbReference type="ARBA" id="ARBA00023125"/>
    </source>
</evidence>
<dbReference type="InterPro" id="IPR036388">
    <property type="entry name" value="WH-like_DNA-bd_sf"/>
</dbReference>
<dbReference type="SUPFAM" id="SSF53850">
    <property type="entry name" value="Periplasmic binding protein-like II"/>
    <property type="match status" value="1"/>
</dbReference>
<dbReference type="InterPro" id="IPR005119">
    <property type="entry name" value="LysR_subst-bd"/>
</dbReference>
<gene>
    <name evidence="6" type="ORF">ACFOPI_04970</name>
</gene>
<dbReference type="Gene3D" id="1.10.10.10">
    <property type="entry name" value="Winged helix-like DNA-binding domain superfamily/Winged helix DNA-binding domain"/>
    <property type="match status" value="1"/>
</dbReference>
<sequence length="311" mass="34546">MARRDRDPLEIVSLRQLRYFNAAMQSSSFVEAARTCSISQPALSEQIALLEDALGTRLFERVGRRASPTQAALQLHLRMTACMGDLQAALRATGESSVDLSGRVRIGLVQSYGACWVAPAVHSLQVQWPDLAVSLIRRTASALIDGVARGDFDFVVTFDVQDREDLEIERCFKEPYVAICPAPSRRPIRLKKLAGERLALLPTEYAMRRQIEQLFAAQGLRPNVHFESDSLEDLIDAVRTTGLTAVVNAATALSLQVSGATRIDEPTLVRTSCLVRARNRYHTRAALRLWDSLADMASEMQTKMRPFSSRS</sequence>
<dbReference type="Gene3D" id="3.40.190.290">
    <property type="match status" value="1"/>
</dbReference>
<accession>A0ABV7VZE1</accession>
<keyword evidence="4" id="KW-0804">Transcription</keyword>
<evidence type="ECO:0000256" key="4">
    <source>
        <dbReference type="ARBA" id="ARBA00023163"/>
    </source>
</evidence>
<dbReference type="Pfam" id="PF00126">
    <property type="entry name" value="HTH_1"/>
    <property type="match status" value="1"/>
</dbReference>
<dbReference type="InterPro" id="IPR050950">
    <property type="entry name" value="HTH-type_LysR_regulators"/>
</dbReference>
<organism evidence="6 7">
    <name type="scientific">Hydrogenophaga luteola</name>
    <dbReference type="NCBI Taxonomy" id="1591122"/>
    <lineage>
        <taxon>Bacteria</taxon>
        <taxon>Pseudomonadati</taxon>
        <taxon>Pseudomonadota</taxon>
        <taxon>Betaproteobacteria</taxon>
        <taxon>Burkholderiales</taxon>
        <taxon>Comamonadaceae</taxon>
        <taxon>Hydrogenophaga</taxon>
    </lineage>
</organism>
<dbReference type="PROSITE" id="PS50931">
    <property type="entry name" value="HTH_LYSR"/>
    <property type="match status" value="1"/>
</dbReference>
<dbReference type="Proteomes" id="UP001595729">
    <property type="component" value="Unassembled WGS sequence"/>
</dbReference>
<dbReference type="InterPro" id="IPR000847">
    <property type="entry name" value="LysR_HTH_N"/>
</dbReference>
<keyword evidence="2" id="KW-0805">Transcription regulation</keyword>
<reference evidence="7" key="1">
    <citation type="journal article" date="2019" name="Int. J. Syst. Evol. Microbiol.">
        <title>The Global Catalogue of Microorganisms (GCM) 10K type strain sequencing project: providing services to taxonomists for standard genome sequencing and annotation.</title>
        <authorList>
            <consortium name="The Broad Institute Genomics Platform"/>
            <consortium name="The Broad Institute Genome Sequencing Center for Infectious Disease"/>
            <person name="Wu L."/>
            <person name="Ma J."/>
        </authorList>
    </citation>
    <scope>NUCLEOTIDE SEQUENCE [LARGE SCALE GENOMIC DNA]</scope>
    <source>
        <strain evidence="7">KCTC 42501</strain>
    </source>
</reference>
<dbReference type="Pfam" id="PF03466">
    <property type="entry name" value="LysR_substrate"/>
    <property type="match status" value="1"/>
</dbReference>
<dbReference type="RefSeq" id="WP_382171614.1">
    <property type="nucleotide sequence ID" value="NZ_JBHRXX010000002.1"/>
</dbReference>
<dbReference type="InterPro" id="IPR036390">
    <property type="entry name" value="WH_DNA-bd_sf"/>
</dbReference>
<dbReference type="EMBL" id="JBHRXX010000002">
    <property type="protein sequence ID" value="MFC3682934.1"/>
    <property type="molecule type" value="Genomic_DNA"/>
</dbReference>
<name>A0ABV7VZE1_9BURK</name>
<dbReference type="PANTHER" id="PTHR30419">
    <property type="entry name" value="HTH-TYPE TRANSCRIPTIONAL REGULATOR YBHD"/>
    <property type="match status" value="1"/>
</dbReference>